<evidence type="ECO:0008006" key="3">
    <source>
        <dbReference type="Google" id="ProtNLM"/>
    </source>
</evidence>
<dbReference type="AlphaFoldDB" id="L7E395"/>
<gene>
    <name evidence="1" type="ORF">O53_2150</name>
</gene>
<comment type="caution">
    <text evidence="1">The sequence shown here is derived from an EMBL/GenBank/DDBJ whole genome shotgun (WGS) entry which is preliminary data.</text>
</comment>
<dbReference type="Pfam" id="PF16277">
    <property type="entry name" value="DUF4926"/>
    <property type="match status" value="1"/>
</dbReference>
<dbReference type="InterPro" id="IPR032568">
    <property type="entry name" value="DUF4926"/>
</dbReference>
<organism evidence="1 2">
    <name type="scientific">Microcystis aeruginosa TAIHU98</name>
    <dbReference type="NCBI Taxonomy" id="1134457"/>
    <lineage>
        <taxon>Bacteria</taxon>
        <taxon>Bacillati</taxon>
        <taxon>Cyanobacteriota</taxon>
        <taxon>Cyanophyceae</taxon>
        <taxon>Oscillatoriophycideae</taxon>
        <taxon>Chroococcales</taxon>
        <taxon>Microcystaceae</taxon>
        <taxon>Microcystis</taxon>
    </lineage>
</organism>
<evidence type="ECO:0000313" key="1">
    <source>
        <dbReference type="EMBL" id="ELP53346.1"/>
    </source>
</evidence>
<accession>L7E395</accession>
<dbReference type="EMBL" id="ANKQ01000002">
    <property type="protein sequence ID" value="ELP53346.1"/>
    <property type="molecule type" value="Genomic_DNA"/>
</dbReference>
<dbReference type="RefSeq" id="WP_002735330.1">
    <property type="nucleotide sequence ID" value="NZ_ANKQ01000002.1"/>
</dbReference>
<name>L7E395_MICAE</name>
<dbReference type="Proteomes" id="UP000010932">
    <property type="component" value="Unassembled WGS sequence"/>
</dbReference>
<reference evidence="1 2" key="1">
    <citation type="journal article" date="2013" name="Genome Announc.">
        <title>Whole-Genome Sequence of Microcystis aeruginosa TAIHU98, a Nontoxic Bloom-Forming Strain Isolated from Taihu Lake, China.</title>
        <authorList>
            <person name="Yang C."/>
            <person name="Zhang W."/>
            <person name="Ren M."/>
            <person name="Song L."/>
            <person name="Li T."/>
            <person name="Zhao J."/>
        </authorList>
    </citation>
    <scope>NUCLEOTIDE SEQUENCE [LARGE SCALE GENOMIC DNA]</scope>
    <source>
        <strain evidence="1 2">TAIHU98</strain>
    </source>
</reference>
<evidence type="ECO:0000313" key="2">
    <source>
        <dbReference type="Proteomes" id="UP000010932"/>
    </source>
</evidence>
<sequence length="85" mass="9268">MRSAVILSRDIPEEGLSAGDVGRLVEKHQIEGLETGYSVEFFDMLGKTITVVTMAENFLRLPTHSVAGGTQRARPSVRLVNNPTV</sequence>
<proteinExistence type="predicted"/>
<protein>
    <recommendedName>
        <fullName evidence="3">DUF4926 domain-containing protein</fullName>
    </recommendedName>
</protein>
<dbReference type="PATRIC" id="fig|1134457.3.peg.4114"/>